<evidence type="ECO:0000313" key="5">
    <source>
        <dbReference type="Proteomes" id="UP000015103"/>
    </source>
</evidence>
<dbReference type="EMBL" id="ACPB03002878">
    <property type="status" value="NOT_ANNOTATED_CDS"/>
    <property type="molecule type" value="Genomic_DNA"/>
</dbReference>
<proteinExistence type="inferred from homology"/>
<reference evidence="4" key="1">
    <citation type="submission" date="2015-05" db="UniProtKB">
        <authorList>
            <consortium name="EnsemblMetazoa"/>
        </authorList>
    </citation>
    <scope>IDENTIFICATION</scope>
</reference>
<dbReference type="Pfam" id="PF01991">
    <property type="entry name" value="vATP-synt_E"/>
    <property type="match status" value="1"/>
</dbReference>
<evidence type="ECO:0000313" key="4">
    <source>
        <dbReference type="EnsemblMetazoa" id="RPRC005265-PA"/>
    </source>
</evidence>
<dbReference type="GO" id="GO:0046961">
    <property type="term" value="F:proton-transporting ATPase activity, rotational mechanism"/>
    <property type="evidence" value="ECO:0007669"/>
    <property type="project" value="InterPro"/>
</dbReference>
<dbReference type="RefSeq" id="XP_073994911.1">
    <property type="nucleotide sequence ID" value="XM_074138810.1"/>
</dbReference>
<dbReference type="EnsemblMetazoa" id="RPRC005265-RA">
    <property type="protein sequence ID" value="RPRC005265-PA"/>
    <property type="gene ID" value="RPRC005265"/>
</dbReference>
<sequence length="301" mass="35575">MGTKITWEEMQDALLYLMNFVVDDEEEEDDIIGYFNYRSVRAYKPRAAERKIDMLSNKIKMMGDARLVYQDMDYKNKLNEIRREKYAAKDQVDLQFERKLIAVYKRYTMDLIEMRRKAKLALLNFRYRLVLEVLDEAKVKLHNARKGEKSKALMRKLMISGILALRDPNPVMRVRSKNLETLSGLIPVLKKELLNLHQIECNLRIDRETFLNANSSSLRIYTSDFKCFAEISLANHFDQCVKFYFREITRQLVPPDIKLDLDVHCLKVTIMKVRKARPGDKTRYIIRAGKTLLLKQDLHTK</sequence>
<accession>T1HMJ1</accession>
<dbReference type="Gene3D" id="3.30.2320.30">
    <property type="entry name" value="ATP synthase, E subunit, C-terminal"/>
    <property type="match status" value="1"/>
</dbReference>
<dbReference type="SUPFAM" id="SSF160527">
    <property type="entry name" value="V-type ATPase subunit E-like"/>
    <property type="match status" value="1"/>
</dbReference>
<dbReference type="InParanoid" id="T1HMJ1"/>
<comment type="similarity">
    <text evidence="1">Belongs to the V-ATPase E subunit family.</text>
</comment>
<dbReference type="STRING" id="13249.T1HMJ1"/>
<dbReference type="Proteomes" id="UP000015103">
    <property type="component" value="Unassembled WGS sequence"/>
</dbReference>
<dbReference type="HOGENOM" id="CLU_925344_0_0_1"/>
<keyword evidence="5" id="KW-1185">Reference proteome</keyword>
<organism evidence="4 5">
    <name type="scientific">Rhodnius prolixus</name>
    <name type="common">Triatomid bug</name>
    <dbReference type="NCBI Taxonomy" id="13249"/>
    <lineage>
        <taxon>Eukaryota</taxon>
        <taxon>Metazoa</taxon>
        <taxon>Ecdysozoa</taxon>
        <taxon>Arthropoda</taxon>
        <taxon>Hexapoda</taxon>
        <taxon>Insecta</taxon>
        <taxon>Pterygota</taxon>
        <taxon>Neoptera</taxon>
        <taxon>Paraneoptera</taxon>
        <taxon>Hemiptera</taxon>
        <taxon>Heteroptera</taxon>
        <taxon>Panheteroptera</taxon>
        <taxon>Cimicomorpha</taxon>
        <taxon>Reduviidae</taxon>
        <taxon>Triatominae</taxon>
        <taxon>Rhodnius</taxon>
    </lineage>
</organism>
<dbReference type="GO" id="GO:0033178">
    <property type="term" value="C:proton-transporting two-sector ATPase complex, catalytic domain"/>
    <property type="evidence" value="ECO:0007669"/>
    <property type="project" value="InterPro"/>
</dbReference>
<keyword evidence="2" id="KW-0813">Transport</keyword>
<evidence type="ECO:0000256" key="1">
    <source>
        <dbReference type="ARBA" id="ARBA00005901"/>
    </source>
</evidence>
<dbReference type="InterPro" id="IPR038495">
    <property type="entry name" value="ATPase_E_C"/>
</dbReference>
<evidence type="ECO:0000256" key="2">
    <source>
        <dbReference type="ARBA" id="ARBA00022448"/>
    </source>
</evidence>
<name>T1HMJ1_RHOPR</name>
<keyword evidence="3" id="KW-0406">Ion transport</keyword>
<protein>
    <submittedName>
        <fullName evidence="4">Uncharacterized protein</fullName>
    </submittedName>
</protein>
<dbReference type="VEuPathDB" id="VectorBase:RPRC005265"/>
<dbReference type="AlphaFoldDB" id="T1HMJ1"/>
<evidence type="ECO:0000256" key="3">
    <source>
        <dbReference type="ARBA" id="ARBA00023065"/>
    </source>
</evidence>
<dbReference type="InterPro" id="IPR002842">
    <property type="entry name" value="ATPase_V1_Esu"/>
</dbReference>
<dbReference type="GeneID" id="141459574"/>